<organism evidence="1">
    <name type="scientific">uncultured crenarchaeote 29d5</name>
    <dbReference type="NCBI Taxonomy" id="684057"/>
    <lineage>
        <taxon>Archaea</taxon>
        <taxon>Thermoproteota</taxon>
        <taxon>environmental samples</taxon>
    </lineage>
</organism>
<evidence type="ECO:0000313" key="1">
    <source>
        <dbReference type="EMBL" id="ACY24479.1"/>
    </source>
</evidence>
<dbReference type="AlphaFoldDB" id="D4N6Z3"/>
<accession>D4N6Z3</accession>
<gene>
    <name evidence="1" type="ORF">29d5orf31</name>
</gene>
<reference evidence="1" key="1">
    <citation type="journal article" date="2010" name="Environ. Microbiol.">
        <title>Homologues of nitrite reductases in ammonia-oxidizing archaea: diversity and genomic context.</title>
        <authorList>
            <person name="Bartossek R."/>
            <person name="Nicol G.W."/>
            <person name="Lanzen A."/>
            <person name="Klenk H.P."/>
            <person name="Schleper C."/>
        </authorList>
    </citation>
    <scope>NUCLEOTIDE SEQUENCE</scope>
</reference>
<proteinExistence type="predicted"/>
<name>D4N6Z3_9CREN</name>
<dbReference type="EMBL" id="GU059106">
    <property type="protein sequence ID" value="ACY24479.1"/>
    <property type="molecule type" value="Genomic_DNA"/>
</dbReference>
<sequence length="37" mass="4273">MPKKTIEVDSKMLDLAVDELSKLMVRLDNNPRKAEMI</sequence>
<protein>
    <submittedName>
        <fullName evidence="1">Uncharacterized protein</fullName>
    </submittedName>
</protein>